<gene>
    <name evidence="1" type="ORF">C8R21_1312</name>
</gene>
<reference evidence="1 2" key="1">
    <citation type="submission" date="2018-04" db="EMBL/GenBank/DDBJ databases">
        <title>Active sludge and wastewater microbial communities from Klosterneuburg, Austria.</title>
        <authorList>
            <person name="Wagner M."/>
        </authorList>
    </citation>
    <scope>NUCLEOTIDE SEQUENCE [LARGE SCALE GENOMIC DNA]</scope>
    <source>
        <strain evidence="1 2">Nl12</strain>
    </source>
</reference>
<accession>A0A2T5I5X4</accession>
<dbReference type="AlphaFoldDB" id="A0A2T5I5X4"/>
<evidence type="ECO:0000313" key="1">
    <source>
        <dbReference type="EMBL" id="PTQ79234.1"/>
    </source>
</evidence>
<evidence type="ECO:0008006" key="3">
    <source>
        <dbReference type="Google" id="ProtNLM"/>
    </source>
</evidence>
<dbReference type="EMBL" id="QAOK01000031">
    <property type="protein sequence ID" value="PTQ79234.1"/>
    <property type="molecule type" value="Genomic_DNA"/>
</dbReference>
<dbReference type="RefSeq" id="WP_181258945.1">
    <property type="nucleotide sequence ID" value="NZ_QAOK01000031.1"/>
</dbReference>
<organism evidence="1 2">
    <name type="scientific">Nitrosospira multiformis</name>
    <dbReference type="NCBI Taxonomy" id="1231"/>
    <lineage>
        <taxon>Bacteria</taxon>
        <taxon>Pseudomonadati</taxon>
        <taxon>Pseudomonadota</taxon>
        <taxon>Betaproteobacteria</taxon>
        <taxon>Nitrosomonadales</taxon>
        <taxon>Nitrosomonadaceae</taxon>
        <taxon>Nitrosospira</taxon>
    </lineage>
</organism>
<evidence type="ECO:0000313" key="2">
    <source>
        <dbReference type="Proteomes" id="UP000244152"/>
    </source>
</evidence>
<proteinExistence type="predicted"/>
<comment type="caution">
    <text evidence="1">The sequence shown here is derived from an EMBL/GenBank/DDBJ whole genome shotgun (WGS) entry which is preliminary data.</text>
</comment>
<protein>
    <recommendedName>
        <fullName evidence="3">Lipoprotein</fullName>
    </recommendedName>
</protein>
<dbReference type="Proteomes" id="UP000244152">
    <property type="component" value="Unassembled WGS sequence"/>
</dbReference>
<name>A0A2T5I5X4_9PROT</name>
<sequence length="49" mass="5670">MKILKLFIATLLLAQITGCVSVERPAEKEKEKEKEKIIVVPEKDPERNY</sequence>